<name>A0A8J1UJL6_OWEFU</name>
<keyword evidence="14" id="KW-1015">Disulfide bond</keyword>
<evidence type="ECO:0000313" key="16">
    <source>
        <dbReference type="Proteomes" id="UP000749559"/>
    </source>
</evidence>
<evidence type="ECO:0000256" key="8">
    <source>
        <dbReference type="ARBA" id="ARBA00023170"/>
    </source>
</evidence>
<dbReference type="SUPFAM" id="SSF53850">
    <property type="entry name" value="Periplasmic binding protein-like II"/>
    <property type="match status" value="1"/>
</dbReference>
<dbReference type="Proteomes" id="UP000749559">
    <property type="component" value="Unassembled WGS sequence"/>
</dbReference>
<keyword evidence="2" id="KW-0813">Transport</keyword>
<keyword evidence="6" id="KW-0406">Ion transport</keyword>
<protein>
    <submittedName>
        <fullName evidence="15">Uncharacterized protein</fullName>
    </submittedName>
</protein>
<evidence type="ECO:0000256" key="11">
    <source>
        <dbReference type="ARBA" id="ARBA00023303"/>
    </source>
</evidence>
<evidence type="ECO:0000256" key="2">
    <source>
        <dbReference type="ARBA" id="ARBA00022448"/>
    </source>
</evidence>
<dbReference type="InterPro" id="IPR001320">
    <property type="entry name" value="Iontro_rcpt_C"/>
</dbReference>
<dbReference type="Gene3D" id="1.10.287.70">
    <property type="match status" value="1"/>
</dbReference>
<dbReference type="InterPro" id="IPR015683">
    <property type="entry name" value="Ionotropic_Glu_rcpt"/>
</dbReference>
<dbReference type="Pfam" id="PF10613">
    <property type="entry name" value="Lig_chan-Glu_bd"/>
    <property type="match status" value="1"/>
</dbReference>
<dbReference type="Pfam" id="PF00060">
    <property type="entry name" value="Lig_chan"/>
    <property type="match status" value="1"/>
</dbReference>
<feature type="site" description="Interaction with the cone snail toxin Con-ikot-ikot" evidence="13">
    <location>
        <position position="487"/>
    </location>
</feature>
<evidence type="ECO:0000256" key="14">
    <source>
        <dbReference type="PIRSR" id="PIRSR601508-3"/>
    </source>
</evidence>
<comment type="caution">
    <text evidence="15">The sequence shown here is derived from an EMBL/GenBank/DDBJ whole genome shotgun (WGS) entry which is preliminary data.</text>
</comment>
<evidence type="ECO:0000256" key="12">
    <source>
        <dbReference type="PIRSR" id="PIRSR601508-1"/>
    </source>
</evidence>
<evidence type="ECO:0000256" key="4">
    <source>
        <dbReference type="ARBA" id="ARBA00022692"/>
    </source>
</evidence>
<evidence type="ECO:0000313" key="15">
    <source>
        <dbReference type="EMBL" id="CAH1794110.1"/>
    </source>
</evidence>
<dbReference type="AlphaFoldDB" id="A0A8J1UJL6"/>
<dbReference type="OrthoDB" id="5984008at2759"/>
<keyword evidence="10" id="KW-1071">Ligand-gated ion channel</keyword>
<keyword evidence="16" id="KW-1185">Reference proteome</keyword>
<feature type="binding site" evidence="12">
    <location>
        <position position="314"/>
    </location>
    <ligand>
        <name>L-glutamate</name>
        <dbReference type="ChEBI" id="CHEBI:29985"/>
    </ligand>
</feature>
<organism evidence="15 16">
    <name type="scientific">Owenia fusiformis</name>
    <name type="common">Polychaete worm</name>
    <dbReference type="NCBI Taxonomy" id="6347"/>
    <lineage>
        <taxon>Eukaryota</taxon>
        <taxon>Metazoa</taxon>
        <taxon>Spiralia</taxon>
        <taxon>Lophotrochozoa</taxon>
        <taxon>Annelida</taxon>
        <taxon>Polychaeta</taxon>
        <taxon>Sedentaria</taxon>
        <taxon>Canalipalpata</taxon>
        <taxon>Sabellida</taxon>
        <taxon>Oweniida</taxon>
        <taxon>Oweniidae</taxon>
        <taxon>Owenia</taxon>
    </lineage>
</organism>
<evidence type="ECO:0000256" key="10">
    <source>
        <dbReference type="ARBA" id="ARBA00023286"/>
    </source>
</evidence>
<feature type="disulfide bond" evidence="14">
    <location>
        <begin position="540"/>
        <end position="596"/>
    </location>
</feature>
<dbReference type="Gene3D" id="3.40.50.2300">
    <property type="match status" value="2"/>
</dbReference>
<dbReference type="PANTHER" id="PTHR18966">
    <property type="entry name" value="IONOTROPIC GLUTAMATE RECEPTOR"/>
    <property type="match status" value="1"/>
</dbReference>
<feature type="binding site" evidence="12">
    <location>
        <position position="312"/>
    </location>
    <ligand>
        <name>L-glutamate</name>
        <dbReference type="ChEBI" id="CHEBI:29985"/>
    </ligand>
</feature>
<keyword evidence="11" id="KW-0407">Ion channel</keyword>
<evidence type="ECO:0000256" key="5">
    <source>
        <dbReference type="ARBA" id="ARBA00022989"/>
    </source>
</evidence>
<evidence type="ECO:0000256" key="7">
    <source>
        <dbReference type="ARBA" id="ARBA00023136"/>
    </source>
</evidence>
<sequence length="648" mass="73170">TISVTLVDIEVLKKHDTTTAVAIMKGLGDPKAETHHHIILCRTKENLQHVLKLANMINRLDQHNFWLTVFEDFRNIDVHDLILNKLTNLVVIKKSYTTENDVNMCDIVVAVFGTNKIKIKLEEAYVYDGIRFFAEGIRGILKNHTNETDILDNTNTAERGLALLSTFEQLHIKGLLDGTHFVDGYHGNTNVDICTAYGPPLSRFKSVATWSREISFVPKENIFPNTWKGFGNVTLTIATREAIPFTIKLAGNETRYQGLCFDILDELASRLNFRYKLVEPPDRKWGGKNPDGTWNGMVGMVMRGEAAFAVGPFTITSARAEVIDFTKAFMEDGAGIILKKPIDKTPSVLKIFRPFKEDVWLLISGGIALIGFVVYFFSFTTPYSGYRRGLAGSSKYEISLLENLWLVYGSCLQQGTDVFPRALSSRLVMIAWWVFAIVIIATYTANLAALLTVQLIVTPIKNLEELVDQSDIRPLAKDGSNLYDLFKGSSEDTVYGKVWKMMENGPKITENPDAYRLVLHENYAFMGDKSQLEYKVLTECREFALADTLFNTAGYGFVFPKQSPYLSDFSKNIVRLQEAGLVERWKQKWWQSRDECTNNKEQKVPDPLNIQTLSGAFATLALASFVASIVVAIECVCFKRRRRDNDNT</sequence>
<feature type="non-terminal residue" evidence="15">
    <location>
        <position position="648"/>
    </location>
</feature>
<dbReference type="GO" id="GO:0005886">
    <property type="term" value="C:plasma membrane"/>
    <property type="evidence" value="ECO:0007669"/>
    <property type="project" value="UniProtKB-SubCell"/>
</dbReference>
<keyword evidence="4" id="KW-0812">Transmembrane</keyword>
<dbReference type="EMBL" id="CAIIXF020000009">
    <property type="protein sequence ID" value="CAH1794110.1"/>
    <property type="molecule type" value="Genomic_DNA"/>
</dbReference>
<proteinExistence type="predicted"/>
<dbReference type="FunFam" id="3.40.190.10:FF:000024">
    <property type="entry name" value="Glutamate receptor, ionotropic, delta 1"/>
    <property type="match status" value="1"/>
</dbReference>
<keyword evidence="7" id="KW-0472">Membrane</keyword>
<keyword evidence="8" id="KW-0675">Receptor</keyword>
<dbReference type="InterPro" id="IPR001508">
    <property type="entry name" value="Iono_Glu_rcpt_met"/>
</dbReference>
<feature type="binding site" evidence="12">
    <location>
        <position position="528"/>
    </location>
    <ligand>
        <name>L-glutamate</name>
        <dbReference type="ChEBI" id="CHEBI:29985"/>
    </ligand>
</feature>
<dbReference type="GO" id="GO:0015276">
    <property type="term" value="F:ligand-gated monoatomic ion channel activity"/>
    <property type="evidence" value="ECO:0007669"/>
    <property type="project" value="InterPro"/>
</dbReference>
<evidence type="ECO:0000256" key="1">
    <source>
        <dbReference type="ARBA" id="ARBA00004651"/>
    </source>
</evidence>
<accession>A0A8J1UJL6</accession>
<keyword evidence="9" id="KW-0325">Glycoprotein</keyword>
<keyword evidence="3" id="KW-1003">Cell membrane</keyword>
<evidence type="ECO:0000256" key="6">
    <source>
        <dbReference type="ARBA" id="ARBA00023065"/>
    </source>
</evidence>
<feature type="site" description="Crucial to convey clamshell closure to channel opening" evidence="13">
    <location>
        <position position="460"/>
    </location>
</feature>
<dbReference type="SMART" id="SM00079">
    <property type="entry name" value="PBPe"/>
    <property type="match status" value="1"/>
</dbReference>
<evidence type="ECO:0000256" key="3">
    <source>
        <dbReference type="ARBA" id="ARBA00022475"/>
    </source>
</evidence>
<evidence type="ECO:0000256" key="9">
    <source>
        <dbReference type="ARBA" id="ARBA00023180"/>
    </source>
</evidence>
<evidence type="ECO:0000256" key="13">
    <source>
        <dbReference type="PIRSR" id="PIRSR601508-2"/>
    </source>
</evidence>
<dbReference type="GO" id="GO:0038023">
    <property type="term" value="F:signaling receptor activity"/>
    <property type="evidence" value="ECO:0007669"/>
    <property type="project" value="InterPro"/>
</dbReference>
<dbReference type="PRINTS" id="PR00177">
    <property type="entry name" value="NMDARECEPTOR"/>
</dbReference>
<keyword evidence="5" id="KW-1133">Transmembrane helix</keyword>
<dbReference type="SMART" id="SM00918">
    <property type="entry name" value="Lig_chan-Glu_bd"/>
    <property type="match status" value="1"/>
</dbReference>
<dbReference type="Gene3D" id="3.40.190.10">
    <property type="entry name" value="Periplasmic binding protein-like II"/>
    <property type="match status" value="2"/>
</dbReference>
<feature type="binding site" evidence="12">
    <location>
        <position position="319"/>
    </location>
    <ligand>
        <name>L-glutamate</name>
        <dbReference type="ChEBI" id="CHEBI:29985"/>
    </ligand>
</feature>
<comment type="subcellular location">
    <subcellularLocation>
        <location evidence="1">Cell membrane</location>
        <topology evidence="1">Multi-pass membrane protein</topology>
    </subcellularLocation>
</comment>
<dbReference type="InterPro" id="IPR019594">
    <property type="entry name" value="Glu/Gly-bd"/>
</dbReference>
<gene>
    <name evidence="15" type="ORF">OFUS_LOCUS18873</name>
</gene>
<reference evidence="15" key="1">
    <citation type="submission" date="2022-03" db="EMBL/GenBank/DDBJ databases">
        <authorList>
            <person name="Martin C."/>
        </authorList>
    </citation>
    <scope>NUCLEOTIDE SEQUENCE</scope>
</reference>
<dbReference type="FunFam" id="1.10.287.70:FF:000143">
    <property type="entry name" value="Probable glutamate receptor"/>
    <property type="match status" value="1"/>
</dbReference>